<dbReference type="Gene3D" id="3.20.20.140">
    <property type="entry name" value="Metal-dependent hydrolases"/>
    <property type="match status" value="1"/>
</dbReference>
<dbReference type="GO" id="GO:0006260">
    <property type="term" value="P:DNA replication"/>
    <property type="evidence" value="ECO:0007669"/>
    <property type="project" value="UniProtKB-KW"/>
</dbReference>
<dbReference type="PANTHER" id="PTHR32294">
    <property type="entry name" value="DNA POLYMERASE III SUBUNIT ALPHA"/>
    <property type="match status" value="1"/>
</dbReference>
<keyword evidence="2" id="KW-0548">Nucleotidyltransferase</keyword>
<gene>
    <name evidence="7" type="ORF">UFOVP815_3</name>
</gene>
<dbReference type="InterPro" id="IPR040982">
    <property type="entry name" value="DNA_pol3_finger"/>
</dbReference>
<evidence type="ECO:0000259" key="5">
    <source>
        <dbReference type="Pfam" id="PF07733"/>
    </source>
</evidence>
<dbReference type="Gene3D" id="1.10.150.870">
    <property type="match status" value="1"/>
</dbReference>
<proteinExistence type="predicted"/>
<feature type="domain" description="DNA polymerase III alpha subunit finger" evidence="6">
    <location>
        <begin position="512"/>
        <end position="654"/>
    </location>
</feature>
<evidence type="ECO:0000256" key="1">
    <source>
        <dbReference type="ARBA" id="ARBA00022679"/>
    </source>
</evidence>
<name>A0A6J5NZ98_9CAUD</name>
<evidence type="ECO:0000256" key="4">
    <source>
        <dbReference type="ARBA" id="ARBA00022932"/>
    </source>
</evidence>
<dbReference type="InterPro" id="IPR011708">
    <property type="entry name" value="DNA_pol3_alpha_NTPase_dom"/>
</dbReference>
<dbReference type="Pfam" id="PF07733">
    <property type="entry name" value="DNA_pol3_alpha"/>
    <property type="match status" value="1"/>
</dbReference>
<dbReference type="Pfam" id="PF17657">
    <property type="entry name" value="DNA_pol3_finger"/>
    <property type="match status" value="1"/>
</dbReference>
<keyword evidence="4" id="KW-0239">DNA-directed DNA polymerase</keyword>
<keyword evidence="1" id="KW-0808">Transferase</keyword>
<evidence type="ECO:0000256" key="2">
    <source>
        <dbReference type="ARBA" id="ARBA00022695"/>
    </source>
</evidence>
<accession>A0A6J5NZ98</accession>
<dbReference type="GO" id="GO:0008408">
    <property type="term" value="F:3'-5' exonuclease activity"/>
    <property type="evidence" value="ECO:0007669"/>
    <property type="project" value="InterPro"/>
</dbReference>
<evidence type="ECO:0000313" key="7">
    <source>
        <dbReference type="EMBL" id="CAB4165000.1"/>
    </source>
</evidence>
<feature type="domain" description="Bacterial DNA polymerase III alpha subunit NTPase" evidence="5">
    <location>
        <begin position="240"/>
        <end position="494"/>
    </location>
</feature>
<organism evidence="7">
    <name type="scientific">uncultured Caudovirales phage</name>
    <dbReference type="NCBI Taxonomy" id="2100421"/>
    <lineage>
        <taxon>Viruses</taxon>
        <taxon>Duplodnaviria</taxon>
        <taxon>Heunggongvirae</taxon>
        <taxon>Uroviricota</taxon>
        <taxon>Caudoviricetes</taxon>
        <taxon>Peduoviridae</taxon>
        <taxon>Maltschvirus</taxon>
        <taxon>Maltschvirus maltsch</taxon>
    </lineage>
</organism>
<protein>
    <submittedName>
        <fullName evidence="7">DnaE DNA polymerase III, alpha subunit</fullName>
    </submittedName>
</protein>
<reference evidence="7" key="1">
    <citation type="submission" date="2020-04" db="EMBL/GenBank/DDBJ databases">
        <authorList>
            <person name="Chiriac C."/>
            <person name="Salcher M."/>
            <person name="Ghai R."/>
            <person name="Kavagutti S V."/>
        </authorList>
    </citation>
    <scope>NUCLEOTIDE SEQUENCE</scope>
</reference>
<dbReference type="InterPro" id="IPR004805">
    <property type="entry name" value="DnaE2/DnaE/PolC"/>
</dbReference>
<dbReference type="EMBL" id="LR796769">
    <property type="protein sequence ID" value="CAB4165000.1"/>
    <property type="molecule type" value="Genomic_DNA"/>
</dbReference>
<dbReference type="GO" id="GO:0003887">
    <property type="term" value="F:DNA-directed DNA polymerase activity"/>
    <property type="evidence" value="ECO:0007669"/>
    <property type="project" value="UniProtKB-KW"/>
</dbReference>
<sequence length="932" mass="103586">MASGMTSFPQLRVRTEFSFRQGFGPVPAVAAALQGLGCGAAAMVDGGTWGHAAWAKHLNKAGIKPLFGTELVLPREDGRKPVAWALAEDARKFYNFSTAAQQSGADLHALFRESKGIIRFAGAALSDPDCYDYIDLNPASPLQQRAALELHKRTKKPLVITSDNAYPTREDYYAFMAISGKERVTPQHLLTMQELRAWLPTLTASQFKRAVSNVHEVAERCTSTLPQAKLIQFDGDLTAMAQEGKAMRLALGHIADWTDEYEARMQRELVMIAQKKYESYFLVVADLIIWSKQRMLVGPGRGSSAGSLVCYLLRITEVDPLPHGLLFERFIDVSRNDLPDIDIDFSDSKREQCFTYLADKYGHDKVARIGSINNLRAKSVIAKVVDRLGIPEREKYDVLNVLIEYSSGDSRYGHSLEDTMTQTEPGKKFIAAHPEAAVMFRLENHASHTGVHAAGVIVCNEPISDFCTVGAEGVAQIDKPYAEAINLLKIDALGLRTLGVIEDAGVVTADELYALKLDDQKVFDLFNSRRYAGIFQFEGQAQRRVSAEVHIDSFRRIDHVTALARPGPLGGGASQKYIARAAGREEVSFRHPSMETYLGPTMGVVLYQEQVMRICFEIGQFSWETVSEIRKAMSGRKGKEYFDKRGDEFVVGALRGGVSEEDARVIWAEICTFGAWGMNASHTTSYGIISYWCAWMKTYHGLAYAAACLRNVKDEEQAYELLRDMNSEGIEYTSFDVETSDVDWAVVNRRLVGGFMNLEGYGPAKANAAVLARAAGKLDREKIAKAPVRFQELYPLSAAYGRIYANPELHGCRAGSTVSRLDNLPPSGEVLMIVKVMRKELRDENETVRVARRDGKRLSGPTLFVDVFVSDDSGTPLTLRFDRFAFEPMGRLASERLEPGDALLVRGKRIPNFAMVKVDKMKCLNREVNFDA</sequence>
<evidence type="ECO:0000259" key="6">
    <source>
        <dbReference type="Pfam" id="PF17657"/>
    </source>
</evidence>
<evidence type="ECO:0000256" key="3">
    <source>
        <dbReference type="ARBA" id="ARBA00022705"/>
    </source>
</evidence>
<keyword evidence="3" id="KW-0235">DNA replication</keyword>